<keyword evidence="2 3" id="KW-0802">TPR repeat</keyword>
<dbReference type="InterPro" id="IPR012338">
    <property type="entry name" value="Beta-lactam/transpept-like"/>
</dbReference>
<dbReference type="Pfam" id="PF07719">
    <property type="entry name" value="TPR_2"/>
    <property type="match status" value="1"/>
</dbReference>
<dbReference type="InterPro" id="IPR013105">
    <property type="entry name" value="TPR_2"/>
</dbReference>
<sequence>MKATARLYIAMTLGMAGNFTFGQYNVEITKKISRVESGLMPVTRFEGKPMWTLESRMKHYNIPGLSIAVIKNSKIIWSKAYGLADVESKTPVNTKTLFQAASMSKPVSAYAALKEVENGKINPDADVNSYLTSWKIPENTLTQEKKIGLYNILSHTAGFTVHGFGGYEAGKSLPTLIQVLKGEAPANSSPVVVDQPPGTSLRYSGGGYSVMQQMLIDIERKSFPAIMQEKVLGPLDMKNSTFAQPLPENQSQWAATAYTMGGERVKGKYHIYPEMAAAGLWTTAEDLSKFVIDIQNTLSNKSHRVISQKMAEKFTTSFIDPSVGLGIFLEKKGEQVYFSHNGWNEGFSSRFIGNKTNGDGIVVLINTNKPEFIEELIRSVALVYQWPDYVGPAFKTLPMTEEDFSNSVGRYQFNQYGLNRIYRKDGKLWLTINDLDGPMELLKVGKNTYASENWSFTSEIVKDPQTGKSEMVNLLPDKTIRSKNPKMSDEEKIPLEMILEGSFDQGLEAFRSAKRKNPDHYFLSEDYLNNAGYALLGQNKLNQSIDIFRVNSLLYPDSQNVYDSLGEAYLKAGQKDKARYYYQKVLEINPANADALRILKILQ</sequence>
<evidence type="ECO:0000256" key="1">
    <source>
        <dbReference type="ARBA" id="ARBA00022737"/>
    </source>
</evidence>
<proteinExistence type="predicted"/>
<dbReference type="PROSITE" id="PS50293">
    <property type="entry name" value="TPR_REGION"/>
    <property type="match status" value="1"/>
</dbReference>
<feature type="repeat" description="TPR" evidence="3">
    <location>
        <begin position="559"/>
        <end position="592"/>
    </location>
</feature>
<dbReference type="Proteomes" id="UP000269015">
    <property type="component" value="Chromosome"/>
</dbReference>
<reference evidence="5 6" key="1">
    <citation type="submission" date="2018-11" db="EMBL/GenBank/DDBJ databases">
        <title>Proposal to divide the Flavobacteriaceae and reorganize its genera based on Amino Acid Identity values calculated from whole genome sequences.</title>
        <authorList>
            <person name="Nicholson A.C."/>
            <person name="Gulvik C.A."/>
            <person name="Whitney A.M."/>
            <person name="Humrighouse B.W."/>
            <person name="Bell M."/>
            <person name="Holmes B."/>
            <person name="Steigerwalt A.G."/>
            <person name="Villarma A."/>
            <person name="Sheth M."/>
            <person name="Batra D."/>
            <person name="Pryor J."/>
            <person name="Bernardet J.-F."/>
            <person name="Hugo C."/>
            <person name="Kampfer P."/>
            <person name="Newman J."/>
            <person name="McQuiston J.R."/>
        </authorList>
    </citation>
    <scope>NUCLEOTIDE SEQUENCE [LARGE SCALE GENOMIC DNA]</scope>
    <source>
        <strain evidence="5 6">H5559</strain>
    </source>
</reference>
<evidence type="ECO:0000313" key="5">
    <source>
        <dbReference type="EMBL" id="AZB16420.1"/>
    </source>
</evidence>
<dbReference type="InterPro" id="IPR011990">
    <property type="entry name" value="TPR-like_helical_dom_sf"/>
</dbReference>
<dbReference type="GO" id="GO:0016787">
    <property type="term" value="F:hydrolase activity"/>
    <property type="evidence" value="ECO:0007669"/>
    <property type="project" value="UniProtKB-KW"/>
</dbReference>
<dbReference type="RefSeq" id="WP_061085163.1">
    <property type="nucleotide sequence ID" value="NZ_CP033930.1"/>
</dbReference>
<evidence type="ECO:0000256" key="3">
    <source>
        <dbReference type="PROSITE-ProRule" id="PRU00339"/>
    </source>
</evidence>
<dbReference type="SUPFAM" id="SSF48452">
    <property type="entry name" value="TPR-like"/>
    <property type="match status" value="1"/>
</dbReference>
<dbReference type="SMART" id="SM00028">
    <property type="entry name" value="TPR"/>
    <property type="match status" value="2"/>
</dbReference>
<protein>
    <submittedName>
        <fullName evidence="5">Serine hydrolase</fullName>
    </submittedName>
</protein>
<dbReference type="PANTHER" id="PTHR46825">
    <property type="entry name" value="D-ALANYL-D-ALANINE-CARBOXYPEPTIDASE/ENDOPEPTIDASE AMPH"/>
    <property type="match status" value="1"/>
</dbReference>
<dbReference type="PANTHER" id="PTHR46825:SF12">
    <property type="entry name" value="PENICILLIN-BINDING PROTEIN 4"/>
    <property type="match status" value="1"/>
</dbReference>
<accession>A0AAD1DT45</accession>
<evidence type="ECO:0000313" key="6">
    <source>
        <dbReference type="Proteomes" id="UP000269015"/>
    </source>
</evidence>
<organism evidence="5 6">
    <name type="scientific">Chryseobacterium indologenes</name>
    <name type="common">Flavobacterium indologenes</name>
    <dbReference type="NCBI Taxonomy" id="253"/>
    <lineage>
        <taxon>Bacteria</taxon>
        <taxon>Pseudomonadati</taxon>
        <taxon>Bacteroidota</taxon>
        <taxon>Flavobacteriia</taxon>
        <taxon>Flavobacteriales</taxon>
        <taxon>Weeksellaceae</taxon>
        <taxon>Chryseobacterium group</taxon>
        <taxon>Chryseobacterium</taxon>
    </lineage>
</organism>
<dbReference type="Gene3D" id="1.25.40.10">
    <property type="entry name" value="Tetratricopeptide repeat domain"/>
    <property type="match status" value="1"/>
</dbReference>
<name>A0AAD1DT45_CHRID</name>
<dbReference type="PROSITE" id="PS50005">
    <property type="entry name" value="TPR"/>
    <property type="match status" value="1"/>
</dbReference>
<dbReference type="InterPro" id="IPR001466">
    <property type="entry name" value="Beta-lactam-related"/>
</dbReference>
<dbReference type="EMBL" id="CP033930">
    <property type="protein sequence ID" value="AZB16420.1"/>
    <property type="molecule type" value="Genomic_DNA"/>
</dbReference>
<feature type="domain" description="Beta-lactamase-related" evidence="4">
    <location>
        <begin position="53"/>
        <end position="381"/>
    </location>
</feature>
<keyword evidence="1" id="KW-0677">Repeat</keyword>
<dbReference type="Gene3D" id="3.40.710.10">
    <property type="entry name" value="DD-peptidase/beta-lactamase superfamily"/>
    <property type="match status" value="1"/>
</dbReference>
<dbReference type="InterPro" id="IPR019734">
    <property type="entry name" value="TPR_rpt"/>
</dbReference>
<evidence type="ECO:0000256" key="2">
    <source>
        <dbReference type="ARBA" id="ARBA00022803"/>
    </source>
</evidence>
<gene>
    <name evidence="5" type="ORF">EG352_00775</name>
</gene>
<dbReference type="SUPFAM" id="SSF56601">
    <property type="entry name" value="beta-lactamase/transpeptidase-like"/>
    <property type="match status" value="1"/>
</dbReference>
<evidence type="ECO:0000259" key="4">
    <source>
        <dbReference type="Pfam" id="PF00144"/>
    </source>
</evidence>
<keyword evidence="5" id="KW-0378">Hydrolase</keyword>
<dbReference type="InterPro" id="IPR050491">
    <property type="entry name" value="AmpC-like"/>
</dbReference>
<dbReference type="Pfam" id="PF00144">
    <property type="entry name" value="Beta-lactamase"/>
    <property type="match status" value="1"/>
</dbReference>
<dbReference type="AlphaFoldDB" id="A0AAD1DT45"/>